<dbReference type="SUPFAM" id="SSF52540">
    <property type="entry name" value="P-loop containing nucleoside triphosphate hydrolases"/>
    <property type="match status" value="1"/>
</dbReference>
<protein>
    <submittedName>
        <fullName evidence="7">ABC transporter ATP-binding protein</fullName>
    </submittedName>
</protein>
<dbReference type="AlphaFoldDB" id="A0AB39SKJ4"/>
<dbReference type="EMBL" id="CP163440">
    <property type="protein sequence ID" value="XDQ67963.1"/>
    <property type="molecule type" value="Genomic_DNA"/>
</dbReference>
<dbReference type="Pfam" id="PF00005">
    <property type="entry name" value="ABC_tran"/>
    <property type="match status" value="1"/>
</dbReference>
<dbReference type="GO" id="GO:0005524">
    <property type="term" value="F:ATP binding"/>
    <property type="evidence" value="ECO:0007669"/>
    <property type="project" value="UniProtKB-KW"/>
</dbReference>
<gene>
    <name evidence="7" type="ORF">AB5J50_47910</name>
</gene>
<dbReference type="PANTHER" id="PTHR42711:SF15">
    <property type="entry name" value="ABC-TYPE MULTIDRUG TRANSPORT SYSTEM, ATPASE COMPONENT"/>
    <property type="match status" value="1"/>
</dbReference>
<dbReference type="InterPro" id="IPR027417">
    <property type="entry name" value="P-loop_NTPase"/>
</dbReference>
<keyword evidence="5" id="KW-0046">Antibiotic resistance</keyword>
<evidence type="ECO:0000256" key="2">
    <source>
        <dbReference type="ARBA" id="ARBA00022448"/>
    </source>
</evidence>
<dbReference type="GO" id="GO:0005886">
    <property type="term" value="C:plasma membrane"/>
    <property type="evidence" value="ECO:0007669"/>
    <property type="project" value="UniProtKB-SubCell"/>
</dbReference>
<comment type="subcellular location">
    <subcellularLocation>
        <location evidence="1">Cell membrane</location>
        <topology evidence="1">Peripheral membrane protein</topology>
    </subcellularLocation>
</comment>
<evidence type="ECO:0000256" key="5">
    <source>
        <dbReference type="ARBA" id="ARBA00023251"/>
    </source>
</evidence>
<dbReference type="RefSeq" id="WP_369264800.1">
    <property type="nucleotide sequence ID" value="NZ_CP163440.1"/>
</dbReference>
<dbReference type="PROSITE" id="PS50893">
    <property type="entry name" value="ABC_TRANSPORTER_2"/>
    <property type="match status" value="1"/>
</dbReference>
<dbReference type="InterPro" id="IPR003439">
    <property type="entry name" value="ABC_transporter-like_ATP-bd"/>
</dbReference>
<dbReference type="SMART" id="SM00382">
    <property type="entry name" value="AAA"/>
    <property type="match status" value="1"/>
</dbReference>
<organism evidence="7">
    <name type="scientific">Streptomyces sp. R35</name>
    <dbReference type="NCBI Taxonomy" id="3238630"/>
    <lineage>
        <taxon>Bacteria</taxon>
        <taxon>Bacillati</taxon>
        <taxon>Actinomycetota</taxon>
        <taxon>Actinomycetes</taxon>
        <taxon>Kitasatosporales</taxon>
        <taxon>Streptomycetaceae</taxon>
        <taxon>Streptomyces</taxon>
    </lineage>
</organism>
<keyword evidence="2" id="KW-0813">Transport</keyword>
<dbReference type="InterPro" id="IPR003593">
    <property type="entry name" value="AAA+_ATPase"/>
</dbReference>
<keyword evidence="3" id="KW-0547">Nucleotide-binding</keyword>
<evidence type="ECO:0000256" key="1">
    <source>
        <dbReference type="ARBA" id="ARBA00004202"/>
    </source>
</evidence>
<evidence type="ECO:0000259" key="6">
    <source>
        <dbReference type="PROSITE" id="PS50893"/>
    </source>
</evidence>
<evidence type="ECO:0000256" key="3">
    <source>
        <dbReference type="ARBA" id="ARBA00022741"/>
    </source>
</evidence>
<dbReference type="Gene3D" id="3.40.50.300">
    <property type="entry name" value="P-loop containing nucleotide triphosphate hydrolases"/>
    <property type="match status" value="1"/>
</dbReference>
<accession>A0AB39SKJ4</accession>
<dbReference type="PROSITE" id="PS00211">
    <property type="entry name" value="ABC_TRANSPORTER_1"/>
    <property type="match status" value="1"/>
</dbReference>
<proteinExistence type="predicted"/>
<dbReference type="InterPro" id="IPR050763">
    <property type="entry name" value="ABC_transporter_ATP-binding"/>
</dbReference>
<dbReference type="GO" id="GO:0046677">
    <property type="term" value="P:response to antibiotic"/>
    <property type="evidence" value="ECO:0007669"/>
    <property type="project" value="UniProtKB-KW"/>
</dbReference>
<dbReference type="GO" id="GO:0016887">
    <property type="term" value="F:ATP hydrolysis activity"/>
    <property type="evidence" value="ECO:0007669"/>
    <property type="project" value="InterPro"/>
</dbReference>
<evidence type="ECO:0000256" key="4">
    <source>
        <dbReference type="ARBA" id="ARBA00022840"/>
    </source>
</evidence>
<dbReference type="PANTHER" id="PTHR42711">
    <property type="entry name" value="ABC TRANSPORTER ATP-BINDING PROTEIN"/>
    <property type="match status" value="1"/>
</dbReference>
<sequence>MPDRSAGTPPALLVQGLSKTYGDGFTAVAGLDLEIPDGAFFGLLGPNGAGKTTLIGSVCNIVRPTTGTLTVFGHDHRSRAARRLLGLAEQEINVDRFLSIRQILIYHAGYHGIGRKTAVRRADELLELFRLGDKAAARAYELSGGMQRRLVIARALMQRPRLLILDEPTAGVDVELRSEIWRLVKGLNAAGTTVLLTTHYLEEAETLCDEIALLRAGRIVDRGSAASLRERYEARDISEVYDRVITREEVA</sequence>
<name>A0AB39SKJ4_9ACTN</name>
<keyword evidence="4 7" id="KW-0067">ATP-binding</keyword>
<evidence type="ECO:0000313" key="7">
    <source>
        <dbReference type="EMBL" id="XDQ67963.1"/>
    </source>
</evidence>
<feature type="domain" description="ABC transporter" evidence="6">
    <location>
        <begin position="12"/>
        <end position="241"/>
    </location>
</feature>
<reference evidence="7" key="1">
    <citation type="submission" date="2024-07" db="EMBL/GenBank/DDBJ databases">
        <authorList>
            <person name="Yu S.T."/>
        </authorList>
    </citation>
    <scope>NUCLEOTIDE SEQUENCE</scope>
    <source>
        <strain evidence="7">R35</strain>
    </source>
</reference>
<dbReference type="InterPro" id="IPR017871">
    <property type="entry name" value="ABC_transporter-like_CS"/>
</dbReference>